<dbReference type="GO" id="GO:0019380">
    <property type="term" value="P:3-phenylpropionate catabolic process"/>
    <property type="evidence" value="ECO:0007669"/>
    <property type="project" value="TreeGrafter"/>
</dbReference>
<dbReference type="Pfam" id="PF00866">
    <property type="entry name" value="Ring_hydroxyl_B"/>
    <property type="match status" value="1"/>
</dbReference>
<evidence type="ECO:0000256" key="2">
    <source>
        <dbReference type="ARBA" id="ARBA00023002"/>
    </source>
</evidence>
<reference evidence="3 4" key="1">
    <citation type="submission" date="2020-08" db="EMBL/GenBank/DDBJ databases">
        <title>Genomic Encyclopedia of Archaeal and Bacterial Type Strains, Phase II (KMG-II): from individual species to whole genera.</title>
        <authorList>
            <person name="Goeker M."/>
        </authorList>
    </citation>
    <scope>NUCLEOTIDE SEQUENCE [LARGE SCALE GENOMIC DNA]</scope>
    <source>
        <strain evidence="3 4">DSM 23288</strain>
    </source>
</reference>
<dbReference type="Gene3D" id="3.10.450.50">
    <property type="match status" value="1"/>
</dbReference>
<dbReference type="EMBL" id="JACHNU010000001">
    <property type="protein sequence ID" value="MBB4661817.1"/>
    <property type="molecule type" value="Genomic_DNA"/>
</dbReference>
<comment type="caution">
    <text evidence="3">The sequence shown here is derived from an EMBL/GenBank/DDBJ whole genome shotgun (WGS) entry which is preliminary data.</text>
</comment>
<comment type="similarity">
    <text evidence="1">Belongs to the bacterial ring-hydroxylating dioxygenase beta subunit family.</text>
</comment>
<dbReference type="AlphaFoldDB" id="A0A840IA70"/>
<dbReference type="GO" id="GO:0051213">
    <property type="term" value="F:dioxygenase activity"/>
    <property type="evidence" value="ECO:0007669"/>
    <property type="project" value="UniProtKB-KW"/>
</dbReference>
<dbReference type="CDD" id="cd00667">
    <property type="entry name" value="ring_hydroxylating_dioxygenases_beta"/>
    <property type="match status" value="1"/>
</dbReference>
<keyword evidence="2" id="KW-0560">Oxidoreductase</keyword>
<gene>
    <name evidence="3" type="ORF">BDZ31_001390</name>
</gene>
<sequence>MSASETVRPVAGSQDPALLADVAAFLYHEAELLDALRLEEWLELYAEDAVYWIPQGPDADPRVDVQLLLDDRTRLRERVLRLSSGFAYSQDPASRTIHLIGNVRIAGDGEVEPPALDVRSVQQVTEVRRGRQLQYVGHFRHVLSPSGDGGWTIRRKEVRLANSDLPLGNVTFLI</sequence>
<dbReference type="InterPro" id="IPR000391">
    <property type="entry name" value="Rng_hydr_dOase-bsu"/>
</dbReference>
<dbReference type="Proteomes" id="UP000585272">
    <property type="component" value="Unassembled WGS sequence"/>
</dbReference>
<evidence type="ECO:0000313" key="4">
    <source>
        <dbReference type="Proteomes" id="UP000585272"/>
    </source>
</evidence>
<keyword evidence="3" id="KW-0223">Dioxygenase</keyword>
<dbReference type="PANTHER" id="PTHR41534:SF2">
    <property type="entry name" value="3-PHENYLPROPIONATE_CINNAMIC ACID DIOXYGENASE SUBUNIT BETA"/>
    <property type="match status" value="1"/>
</dbReference>
<organism evidence="3 4">
    <name type="scientific">Conexibacter arvalis</name>
    <dbReference type="NCBI Taxonomy" id="912552"/>
    <lineage>
        <taxon>Bacteria</taxon>
        <taxon>Bacillati</taxon>
        <taxon>Actinomycetota</taxon>
        <taxon>Thermoleophilia</taxon>
        <taxon>Solirubrobacterales</taxon>
        <taxon>Conexibacteraceae</taxon>
        <taxon>Conexibacter</taxon>
    </lineage>
</organism>
<proteinExistence type="inferred from homology"/>
<keyword evidence="4" id="KW-1185">Reference proteome</keyword>
<name>A0A840IA70_9ACTN</name>
<evidence type="ECO:0000313" key="3">
    <source>
        <dbReference type="EMBL" id="MBB4661817.1"/>
    </source>
</evidence>
<dbReference type="PANTHER" id="PTHR41534">
    <property type="entry name" value="BLR3401 PROTEIN"/>
    <property type="match status" value="1"/>
</dbReference>
<evidence type="ECO:0000256" key="1">
    <source>
        <dbReference type="ARBA" id="ARBA00009570"/>
    </source>
</evidence>
<protein>
    <submittedName>
        <fullName evidence="3">3-phenylpropionate/cinnamic acid dioxygenase small subunit</fullName>
    </submittedName>
</protein>
<accession>A0A840IA70</accession>
<dbReference type="RefSeq" id="WP_183340293.1">
    <property type="nucleotide sequence ID" value="NZ_JACHNU010000001.1"/>
</dbReference>
<dbReference type="SUPFAM" id="SSF54427">
    <property type="entry name" value="NTF2-like"/>
    <property type="match status" value="1"/>
</dbReference>
<dbReference type="InterPro" id="IPR032710">
    <property type="entry name" value="NTF2-like_dom_sf"/>
</dbReference>